<reference evidence="6" key="1">
    <citation type="submission" date="2021-02" db="EMBL/GenBank/DDBJ databases">
        <title>Genome sequence of Rhodospirillales sp. strain TMPK1 isolated from soil.</title>
        <authorList>
            <person name="Nakai R."/>
            <person name="Kusada H."/>
            <person name="Tamaki H."/>
        </authorList>
    </citation>
    <scope>NUCLEOTIDE SEQUENCE</scope>
    <source>
        <strain evidence="6">TMPK1</strain>
    </source>
</reference>
<feature type="domain" description="Metalloprotease TldD/E N-terminal" evidence="3">
    <location>
        <begin position="33"/>
        <end position="87"/>
    </location>
</feature>
<dbReference type="RefSeq" id="WP_420244351.1">
    <property type="nucleotide sequence ID" value="NZ_BOPV01000001.1"/>
</dbReference>
<dbReference type="GO" id="GO:0006508">
    <property type="term" value="P:proteolysis"/>
    <property type="evidence" value="ECO:0007669"/>
    <property type="project" value="InterPro"/>
</dbReference>
<evidence type="ECO:0000313" key="7">
    <source>
        <dbReference type="Proteomes" id="UP000681075"/>
    </source>
</evidence>
<dbReference type="InterPro" id="IPR036059">
    <property type="entry name" value="TldD/PmbA_sf"/>
</dbReference>
<feature type="domain" description="Metalloprotease TldD/E C-terminal" evidence="4">
    <location>
        <begin position="229"/>
        <end position="443"/>
    </location>
</feature>
<dbReference type="GO" id="GO:0005829">
    <property type="term" value="C:cytosol"/>
    <property type="evidence" value="ECO:0007669"/>
    <property type="project" value="TreeGrafter"/>
</dbReference>
<dbReference type="AlphaFoldDB" id="A0A8S8XAM0"/>
<dbReference type="SUPFAM" id="SSF111283">
    <property type="entry name" value="Putative modulator of DNA gyrase, PmbA/TldD"/>
    <property type="match status" value="1"/>
</dbReference>
<feature type="region of interest" description="Disordered" evidence="2">
    <location>
        <begin position="328"/>
        <end position="347"/>
    </location>
</feature>
<sequence length="444" mass="46548">MTDTLSLLADLVASAKRAGASDADAISFESAAVSVGRRLDKPETLERAESRDIGLRVFFGQRQASVSTSDHSKASLQALVDRAVAMARVVPEDPYCGLADAALLGREIADLDLSDPTEPPVEKLIELASIAERAALDVKGVTNSDGASAGWSHSDIALVTSNGFAGQYGVSGSSVSVSVLAERDGQMERDYDFAQSVMFADLPDAAMIGRQAGERVVRRLGSRKIASATLPIIFDPRIAAGLVRHLLGAIGGPSIARGTSFLKDKLGQQVFARGINIVDDAQIKRGFRSRPFDGEGVATTKRALIEDGVLTSWLLDVRSARQLGLTTTGHASRGVGGPPSPGPSNVTLAPGSVTPAALMADIKQGLYVTDLMGQGVSLVTGDYSRGAAGFWIENGQLAYPVSEITVAANLTEMFQRLIPADDLEIKTGVDSPTVRIDGMTVAGQ</sequence>
<name>A0A8S8XAM0_9PROT</name>
<evidence type="ECO:0000256" key="2">
    <source>
        <dbReference type="SAM" id="MobiDB-lite"/>
    </source>
</evidence>
<dbReference type="InterPro" id="IPR045570">
    <property type="entry name" value="Metalloprtase-TldD/E_cen_dom"/>
</dbReference>
<feature type="domain" description="Metalloprotease TldD/E central" evidence="5">
    <location>
        <begin position="115"/>
        <end position="220"/>
    </location>
</feature>
<dbReference type="Proteomes" id="UP000681075">
    <property type="component" value="Unassembled WGS sequence"/>
</dbReference>
<dbReference type="Pfam" id="PF19290">
    <property type="entry name" value="PmbA_TldD_2nd"/>
    <property type="match status" value="1"/>
</dbReference>
<evidence type="ECO:0000256" key="1">
    <source>
        <dbReference type="ARBA" id="ARBA00005836"/>
    </source>
</evidence>
<evidence type="ECO:0000259" key="5">
    <source>
        <dbReference type="Pfam" id="PF19290"/>
    </source>
</evidence>
<proteinExistence type="inferred from homology"/>
<dbReference type="InterPro" id="IPR045569">
    <property type="entry name" value="Metalloprtase-TldD/E_C"/>
</dbReference>
<comment type="caution">
    <text evidence="6">The sequence shown here is derived from an EMBL/GenBank/DDBJ whole genome shotgun (WGS) entry which is preliminary data.</text>
</comment>
<protein>
    <submittedName>
        <fullName evidence="6">Modulator protein</fullName>
    </submittedName>
</protein>
<keyword evidence="7" id="KW-1185">Reference proteome</keyword>
<dbReference type="Pfam" id="PF19289">
    <property type="entry name" value="PmbA_TldD_3rd"/>
    <property type="match status" value="1"/>
</dbReference>
<evidence type="ECO:0000259" key="4">
    <source>
        <dbReference type="Pfam" id="PF19289"/>
    </source>
</evidence>
<dbReference type="Pfam" id="PF01523">
    <property type="entry name" value="PmbA_TldD_1st"/>
    <property type="match status" value="1"/>
</dbReference>
<organism evidence="6 7">
    <name type="scientific">Roseiterribacter gracilis</name>
    <dbReference type="NCBI Taxonomy" id="2812848"/>
    <lineage>
        <taxon>Bacteria</taxon>
        <taxon>Pseudomonadati</taxon>
        <taxon>Pseudomonadota</taxon>
        <taxon>Alphaproteobacteria</taxon>
        <taxon>Rhodospirillales</taxon>
        <taxon>Roseiterribacteraceae</taxon>
        <taxon>Roseiterribacter</taxon>
    </lineage>
</organism>
<dbReference type="PANTHER" id="PTHR43421">
    <property type="entry name" value="METALLOPROTEASE PMBA"/>
    <property type="match status" value="1"/>
</dbReference>
<dbReference type="InterPro" id="IPR002510">
    <property type="entry name" value="Metalloprtase-TldD/E_N"/>
</dbReference>
<evidence type="ECO:0000313" key="6">
    <source>
        <dbReference type="EMBL" id="GIL41038.1"/>
    </source>
</evidence>
<dbReference type="InterPro" id="IPR047657">
    <property type="entry name" value="PmbA"/>
</dbReference>
<dbReference type="Gene3D" id="3.30.2290.10">
    <property type="entry name" value="PmbA/TldD superfamily"/>
    <property type="match status" value="1"/>
</dbReference>
<dbReference type="EMBL" id="BOPV01000001">
    <property type="protein sequence ID" value="GIL41038.1"/>
    <property type="molecule type" value="Genomic_DNA"/>
</dbReference>
<gene>
    <name evidence="6" type="ORF">TMPK1_32750</name>
</gene>
<dbReference type="GO" id="GO:0008237">
    <property type="term" value="F:metallopeptidase activity"/>
    <property type="evidence" value="ECO:0007669"/>
    <property type="project" value="InterPro"/>
</dbReference>
<dbReference type="InterPro" id="IPR035068">
    <property type="entry name" value="TldD/PmbA_N"/>
</dbReference>
<comment type="similarity">
    <text evidence="1">Belongs to the peptidase U62 family.</text>
</comment>
<dbReference type="PANTHER" id="PTHR43421:SF1">
    <property type="entry name" value="METALLOPROTEASE PMBA"/>
    <property type="match status" value="1"/>
</dbReference>
<accession>A0A8S8XAM0</accession>
<evidence type="ECO:0000259" key="3">
    <source>
        <dbReference type="Pfam" id="PF01523"/>
    </source>
</evidence>